<sequence>MGALWNFLVRSAGTAVALWVVTEVVAGVSVYGAHPEQRWVSFLGSAAVIVVLNMTVRPALRLLGLPLTILTLGLFALFINAAVFLLAGSVSSALGLGLSVGGFRAAFLGALVLGLVNWLLGPLAGALRARR</sequence>
<name>A0A2N0X8L7_9CORY</name>
<dbReference type="STRING" id="1121365.GCA_000375365_00932"/>
<keyword evidence="1" id="KW-0472">Membrane</keyword>
<feature type="transmembrane region" description="Helical" evidence="1">
    <location>
        <begin position="39"/>
        <end position="56"/>
    </location>
</feature>
<organism evidence="2 3">
    <name type="scientific">Corynebacterium mastitidis</name>
    <dbReference type="NCBI Taxonomy" id="161890"/>
    <lineage>
        <taxon>Bacteria</taxon>
        <taxon>Bacillati</taxon>
        <taxon>Actinomycetota</taxon>
        <taxon>Actinomycetes</taxon>
        <taxon>Mycobacteriales</taxon>
        <taxon>Corynebacteriaceae</taxon>
        <taxon>Corynebacterium</taxon>
    </lineage>
</organism>
<evidence type="ECO:0000313" key="3">
    <source>
        <dbReference type="Proteomes" id="UP000233249"/>
    </source>
</evidence>
<accession>A0A2N0X8L7</accession>
<dbReference type="InterPro" id="IPR007165">
    <property type="entry name" value="Phage_holin_4_2"/>
</dbReference>
<feature type="transmembrane region" description="Helical" evidence="1">
    <location>
        <begin position="63"/>
        <end position="86"/>
    </location>
</feature>
<proteinExistence type="predicted"/>
<keyword evidence="1" id="KW-1133">Transmembrane helix</keyword>
<dbReference type="EMBL" id="PJAF01000008">
    <property type="protein sequence ID" value="PKF69034.1"/>
    <property type="molecule type" value="Genomic_DNA"/>
</dbReference>
<feature type="transmembrane region" description="Helical" evidence="1">
    <location>
        <begin position="106"/>
        <end position="127"/>
    </location>
</feature>
<dbReference type="Proteomes" id="UP000233249">
    <property type="component" value="Unassembled WGS sequence"/>
</dbReference>
<comment type="caution">
    <text evidence="2">The sequence shown here is derived from an EMBL/GenBank/DDBJ whole genome shotgun (WGS) entry which is preliminary data.</text>
</comment>
<dbReference type="AlphaFoldDB" id="A0A2N0X8L7"/>
<reference evidence="2 3" key="1">
    <citation type="submission" date="2017-12" db="EMBL/GenBank/DDBJ databases">
        <title>Corynebacterium mastitidis 16-1433 Genome.</title>
        <authorList>
            <person name="Gulvik C.A."/>
        </authorList>
    </citation>
    <scope>NUCLEOTIDE SEQUENCE [LARGE SCALE GENOMIC DNA]</scope>
    <source>
        <strain evidence="2 3">16-1433</strain>
    </source>
</reference>
<gene>
    <name evidence="2" type="ORF">CXB45_04185</name>
</gene>
<evidence type="ECO:0008006" key="4">
    <source>
        <dbReference type="Google" id="ProtNLM"/>
    </source>
</evidence>
<protein>
    <recommendedName>
        <fullName evidence="4">Phage holin family protein</fullName>
    </recommendedName>
</protein>
<dbReference type="Pfam" id="PF04020">
    <property type="entry name" value="Phage_holin_4_2"/>
    <property type="match status" value="1"/>
</dbReference>
<dbReference type="OrthoDB" id="9810847at2"/>
<evidence type="ECO:0000313" key="2">
    <source>
        <dbReference type="EMBL" id="PKF69034.1"/>
    </source>
</evidence>
<dbReference type="PANTHER" id="PTHR37309:SF1">
    <property type="entry name" value="SLR0284 PROTEIN"/>
    <property type="match status" value="1"/>
</dbReference>
<feature type="transmembrane region" description="Helical" evidence="1">
    <location>
        <begin position="12"/>
        <end position="33"/>
    </location>
</feature>
<evidence type="ECO:0000256" key="1">
    <source>
        <dbReference type="SAM" id="Phobius"/>
    </source>
</evidence>
<keyword evidence="1" id="KW-0812">Transmembrane</keyword>
<dbReference type="PANTHER" id="PTHR37309">
    <property type="entry name" value="SLR0284 PROTEIN"/>
    <property type="match status" value="1"/>
</dbReference>
<dbReference type="RefSeq" id="WP_101173334.1">
    <property type="nucleotide sequence ID" value="NZ_JAKRKB010000006.1"/>
</dbReference>